<dbReference type="GO" id="GO:0003677">
    <property type="term" value="F:DNA binding"/>
    <property type="evidence" value="ECO:0007669"/>
    <property type="project" value="UniProtKB-KW"/>
</dbReference>
<dbReference type="InterPro" id="IPR005143">
    <property type="entry name" value="TF_LuxR_autoind-bd_dom"/>
</dbReference>
<dbReference type="Gene3D" id="3.30.450.80">
    <property type="entry name" value="Transcription factor LuxR-like, autoinducer-binding domain"/>
    <property type="match status" value="1"/>
</dbReference>
<dbReference type="PRINTS" id="PR00038">
    <property type="entry name" value="HTHLUXR"/>
</dbReference>
<gene>
    <name evidence="5" type="ORF">EV132_10997</name>
</gene>
<dbReference type="InterPro" id="IPR036693">
    <property type="entry name" value="TF_LuxR_autoind-bd_dom_sf"/>
</dbReference>
<dbReference type="GO" id="GO:0006355">
    <property type="term" value="P:regulation of DNA-templated transcription"/>
    <property type="evidence" value="ECO:0007669"/>
    <property type="project" value="InterPro"/>
</dbReference>
<dbReference type="EMBL" id="SMBH01000009">
    <property type="protein sequence ID" value="TCU14374.1"/>
    <property type="molecule type" value="Genomic_DNA"/>
</dbReference>
<dbReference type="PROSITE" id="PS50043">
    <property type="entry name" value="HTH_LUXR_2"/>
    <property type="match status" value="1"/>
</dbReference>
<dbReference type="SUPFAM" id="SSF75516">
    <property type="entry name" value="Pheromone-binding domain of LuxR-like quorum-sensing transcription factors"/>
    <property type="match status" value="1"/>
</dbReference>
<evidence type="ECO:0000313" key="5">
    <source>
        <dbReference type="EMBL" id="TCU14374.1"/>
    </source>
</evidence>
<organism evidence="5 6">
    <name type="scientific">Rhizobium sullae</name>
    <name type="common">Rhizobium hedysari</name>
    <dbReference type="NCBI Taxonomy" id="50338"/>
    <lineage>
        <taxon>Bacteria</taxon>
        <taxon>Pseudomonadati</taxon>
        <taxon>Pseudomonadota</taxon>
        <taxon>Alphaproteobacteria</taxon>
        <taxon>Hyphomicrobiales</taxon>
        <taxon>Rhizobiaceae</taxon>
        <taxon>Rhizobium/Agrobacterium group</taxon>
        <taxon>Rhizobium</taxon>
    </lineage>
</organism>
<keyword evidence="1" id="KW-0805">Transcription regulation</keyword>
<dbReference type="PANTHER" id="PTHR44688">
    <property type="entry name" value="DNA-BINDING TRANSCRIPTIONAL ACTIVATOR DEVR_DOSR"/>
    <property type="match status" value="1"/>
</dbReference>
<dbReference type="Pfam" id="PF00196">
    <property type="entry name" value="GerE"/>
    <property type="match status" value="1"/>
</dbReference>
<dbReference type="SUPFAM" id="SSF46894">
    <property type="entry name" value="C-terminal effector domain of the bipartite response regulators"/>
    <property type="match status" value="1"/>
</dbReference>
<comment type="caution">
    <text evidence="5">The sequence shown here is derived from an EMBL/GenBank/DDBJ whole genome shotgun (WGS) entry which is preliminary data.</text>
</comment>
<dbReference type="RefSeq" id="WP_132564179.1">
    <property type="nucleotide sequence ID" value="NZ_SMBH01000009.1"/>
</dbReference>
<dbReference type="PANTHER" id="PTHR44688:SF16">
    <property type="entry name" value="DNA-BINDING TRANSCRIPTIONAL ACTIVATOR DEVR_DOSR"/>
    <property type="match status" value="1"/>
</dbReference>
<proteinExistence type="predicted"/>
<dbReference type="InterPro" id="IPR036388">
    <property type="entry name" value="WH-like_DNA-bd_sf"/>
</dbReference>
<dbReference type="Pfam" id="PF03472">
    <property type="entry name" value="Autoind_bind"/>
    <property type="match status" value="1"/>
</dbReference>
<accession>A0A4R3Q1V0</accession>
<dbReference type="Proteomes" id="UP000294576">
    <property type="component" value="Unassembled WGS sequence"/>
</dbReference>
<evidence type="ECO:0000256" key="2">
    <source>
        <dbReference type="ARBA" id="ARBA00023125"/>
    </source>
</evidence>
<dbReference type="AlphaFoldDB" id="A0A4R3Q1V0"/>
<dbReference type="InterPro" id="IPR016032">
    <property type="entry name" value="Sig_transdc_resp-reg_C-effctor"/>
</dbReference>
<dbReference type="SMART" id="SM00421">
    <property type="entry name" value="HTH_LUXR"/>
    <property type="match status" value="1"/>
</dbReference>
<evidence type="ECO:0000313" key="6">
    <source>
        <dbReference type="Proteomes" id="UP000294576"/>
    </source>
</evidence>
<evidence type="ECO:0000256" key="3">
    <source>
        <dbReference type="ARBA" id="ARBA00023163"/>
    </source>
</evidence>
<dbReference type="InterPro" id="IPR000792">
    <property type="entry name" value="Tscrpt_reg_LuxR_C"/>
</dbReference>
<evidence type="ECO:0000259" key="4">
    <source>
        <dbReference type="PROSITE" id="PS50043"/>
    </source>
</evidence>
<keyword evidence="3" id="KW-0804">Transcription</keyword>
<sequence length="248" mass="27884">MTRRERAACNCADDNAFPLSTAVRTGESKAELKRRLESMAKAAGFDYYLFAAFPRGDSTAFLENRIASNWPQNLANLYGEADLFYCSRLVGVLKRTIMPVFCDAGPFAGDAANQENRRLNALFRMHGLQNTFGFSLHDADLKQYIFAFSGSRAALSREEEMDLFYAAMEALDHFSSENRTDEGPPENLTRREIECLRWSAAGKSSDEIAIILDLSSHTVVGYLKGAMRKLDSVNRMQAVARAFRYRLL</sequence>
<protein>
    <submittedName>
        <fullName evidence="5">DNA-binding CsgD family transcriptional regulator</fullName>
    </submittedName>
</protein>
<name>A0A4R3Q1V0_RHISU</name>
<dbReference type="CDD" id="cd06170">
    <property type="entry name" value="LuxR_C_like"/>
    <property type="match status" value="1"/>
</dbReference>
<feature type="domain" description="HTH luxR-type" evidence="4">
    <location>
        <begin position="181"/>
        <end position="246"/>
    </location>
</feature>
<keyword evidence="2 5" id="KW-0238">DNA-binding</keyword>
<reference evidence="5 6" key="1">
    <citation type="submission" date="2019-03" db="EMBL/GenBank/DDBJ databases">
        <title>Genomic Encyclopedia of Type Strains, Phase IV (KMG-V): Genome sequencing to study the core and pangenomes of soil and plant-associated prokaryotes.</title>
        <authorList>
            <person name="Whitman W."/>
        </authorList>
    </citation>
    <scope>NUCLEOTIDE SEQUENCE [LARGE SCALE GENOMIC DNA]</scope>
    <source>
        <strain evidence="5 6">Hc14</strain>
    </source>
</reference>
<evidence type="ECO:0000256" key="1">
    <source>
        <dbReference type="ARBA" id="ARBA00023015"/>
    </source>
</evidence>
<dbReference type="Gene3D" id="1.10.10.10">
    <property type="entry name" value="Winged helix-like DNA-binding domain superfamily/Winged helix DNA-binding domain"/>
    <property type="match status" value="1"/>
</dbReference>